<accession>A0A4T3F5V9</accession>
<feature type="chain" id="PRO_5020785179" evidence="1">
    <location>
        <begin position="27"/>
        <end position="199"/>
    </location>
</feature>
<keyword evidence="3" id="KW-1185">Reference proteome</keyword>
<comment type="caution">
    <text evidence="2">The sequence shown here is derived from an EMBL/GenBank/DDBJ whole genome shotgun (WGS) entry which is preliminary data.</text>
</comment>
<dbReference type="RefSeq" id="WP_136691545.1">
    <property type="nucleotide sequence ID" value="NZ_SSHH01000001.1"/>
</dbReference>
<dbReference type="PROSITE" id="PS51257">
    <property type="entry name" value="PROKAR_LIPOPROTEIN"/>
    <property type="match status" value="1"/>
</dbReference>
<reference evidence="2 3" key="1">
    <citation type="submission" date="2019-04" db="EMBL/GenBank/DDBJ databases">
        <title>Altererythrobacter aquimixticola sp. nov., isolated from sediment of junction between the ocean and a freshwater spring.</title>
        <authorList>
            <person name="Yoon J.-H."/>
        </authorList>
    </citation>
    <scope>NUCLEOTIDE SEQUENCE [LARGE SCALE GENOMIC DNA]</scope>
    <source>
        <strain evidence="2 3">SSKS-13</strain>
    </source>
</reference>
<gene>
    <name evidence="2" type="ORF">E5222_00605</name>
</gene>
<proteinExistence type="predicted"/>
<feature type="signal peptide" evidence="1">
    <location>
        <begin position="1"/>
        <end position="26"/>
    </location>
</feature>
<dbReference type="Proteomes" id="UP000309389">
    <property type="component" value="Unassembled WGS sequence"/>
</dbReference>
<dbReference type="AlphaFoldDB" id="A0A4T3F5V9"/>
<keyword evidence="1" id="KW-0732">Signal</keyword>
<evidence type="ECO:0000313" key="2">
    <source>
        <dbReference type="EMBL" id="TIX51022.1"/>
    </source>
</evidence>
<organism evidence="2 3">
    <name type="scientific">Alteraurantiacibacter aquimixticola</name>
    <dbReference type="NCBI Taxonomy" id="2489173"/>
    <lineage>
        <taxon>Bacteria</taxon>
        <taxon>Pseudomonadati</taxon>
        <taxon>Pseudomonadota</taxon>
        <taxon>Alphaproteobacteria</taxon>
        <taxon>Sphingomonadales</taxon>
        <taxon>Erythrobacteraceae</taxon>
        <taxon>Alteraurantiacibacter</taxon>
    </lineage>
</organism>
<evidence type="ECO:0000313" key="3">
    <source>
        <dbReference type="Proteomes" id="UP000309389"/>
    </source>
</evidence>
<name>A0A4T3F5V9_9SPHN</name>
<dbReference type="EMBL" id="SSHH01000001">
    <property type="protein sequence ID" value="TIX51022.1"/>
    <property type="molecule type" value="Genomic_DNA"/>
</dbReference>
<dbReference type="OrthoDB" id="7428103at2"/>
<protein>
    <submittedName>
        <fullName evidence="2">DUF4136 domain-containing protein</fullName>
    </submittedName>
</protein>
<evidence type="ECO:0000256" key="1">
    <source>
        <dbReference type="SAM" id="SignalP"/>
    </source>
</evidence>
<sequence>MRGFRHLAIAALAVTGLAACATPAWVSPVEVTRFTGATPAELVQGTIAIQPATGLDPQSIEFGLYRTELAEELTALGYSVVDGASRQLAVLDITESVSQPDRRGGPVSVGGGASTGSYGSGVGLGVGIDLSGRPAEEIARTVAVYIRPAEGGGNLWEGRASFTATANSDYADPALAAARAIEALFTGFPGRSGETIEVE</sequence>